<dbReference type="GO" id="GO:0046718">
    <property type="term" value="P:symbiont entry into host cell"/>
    <property type="evidence" value="ECO:0007669"/>
    <property type="project" value="InterPro"/>
</dbReference>
<protein>
    <submittedName>
        <fullName evidence="2">Intramolecular chaperone auto-processing domain protein</fullName>
    </submittedName>
</protein>
<feature type="domain" description="Lower baseplate protein N-terminal" evidence="1">
    <location>
        <begin position="49"/>
        <end position="68"/>
    </location>
</feature>
<proteinExistence type="predicted"/>
<dbReference type="KEGG" id="vg:80832290"/>
<dbReference type="InterPro" id="IPR040956">
    <property type="entry name" value="BppL_N"/>
</dbReference>
<name>A0A9X9NZV9_9CAUD</name>
<reference evidence="2" key="1">
    <citation type="submission" date="2022-07" db="EMBL/GenBank/DDBJ databases">
        <authorList>
            <person name="Liu S."/>
        </authorList>
    </citation>
    <scope>NUCLEOTIDE SEQUENCE</scope>
</reference>
<evidence type="ECO:0000259" key="1">
    <source>
        <dbReference type="Pfam" id="PF18338"/>
    </source>
</evidence>
<dbReference type="InterPro" id="IPR005068">
    <property type="entry name" value="Phage_lambda_Stf-r2"/>
</dbReference>
<organism evidence="2 3">
    <name type="scientific">Vibrio phage vB_VpaM_VPs20</name>
    <dbReference type="NCBI Taxonomy" id="2978980"/>
    <lineage>
        <taxon>Viruses</taxon>
        <taxon>Duplodnaviria</taxon>
        <taxon>Heunggongvirae</taxon>
        <taxon>Uroviricota</taxon>
        <taxon>Caudoviricetes</taxon>
        <taxon>Chaseviridae</taxon>
        <taxon>Nefertitivirinae</taxon>
        <taxon>Liaoningvirus</taxon>
        <taxon>Liaoningvirus VPs20</taxon>
    </lineage>
</organism>
<evidence type="ECO:0000313" key="2">
    <source>
        <dbReference type="EMBL" id="UYD72135.1"/>
    </source>
</evidence>
<dbReference type="EMBL" id="OP056089">
    <property type="protein sequence ID" value="UYD72135.1"/>
    <property type="molecule type" value="Genomic_DNA"/>
</dbReference>
<accession>A0A9X9NZV9</accession>
<dbReference type="Pfam" id="PF18338">
    <property type="entry name" value="BppL_N"/>
    <property type="match status" value="2"/>
</dbReference>
<dbReference type="Pfam" id="PF03406">
    <property type="entry name" value="Phage_fiber_2"/>
    <property type="match status" value="1"/>
</dbReference>
<keyword evidence="3" id="KW-1185">Reference proteome</keyword>
<sequence length="592" mass="61386">MAKGYSFDALAAFMENLDAVKANKTINLTAGDGLSGGGTLSANRTFSVNSTVVRTSGNQTIGGTKTFSSTIVGSINGNAATATNATTAANCSRTITTGDGLTGGGTLTANRTFAVDSTVVRTSGNQTISGTKTFSSTISGSITGNAGSATKWQTARTLSLSGDASGSVSMNGTANVTLSVTVANDSHTHDGRYFTESESNSRFAYKAGSGGQDFYTRRLLATGTGNDYNNGALELKGNGTTNTVFPTIGFHQPNKYAGSLQMRAGGDFRFYTQGGSSYGVVRAATFYGALSGNASTATWADTVDVGSGNTASTWYDVVWHSGDSVYSSPGVEIQGSTNSIKSNRHYFAGTTYYLREATGAYGTVATYGRKGGWGGYSIEGRVNFMHNGATTTGIFNDVGKEWLFKAEHNGSAEMFYDGASKIATSSTGATVTGTLVATGNVNDSSGRVYSPGNKPSKSDVGLSNVANYGVTSSVSSTSTSHYATAKAVKTAYDRASSALSAPNKVYTGTDTGEAVYPIGHLLVAYVGNGSINREHKNSHQTLYNLASSSDRALWGSSLYNSHQGSAVVGTWAYRGMVGIVANVWTALFERVL</sequence>
<dbReference type="Proteomes" id="UP001163333">
    <property type="component" value="Segment"/>
</dbReference>
<feature type="domain" description="Lower baseplate protein N-terminal" evidence="1">
    <location>
        <begin position="115"/>
        <end position="135"/>
    </location>
</feature>
<dbReference type="Gene3D" id="6.10.140.2190">
    <property type="match status" value="2"/>
</dbReference>
<dbReference type="RefSeq" id="YP_010845140.1">
    <property type="nucleotide sequence ID" value="NC_079185.1"/>
</dbReference>
<dbReference type="GO" id="GO:0019062">
    <property type="term" value="P:virion attachment to host cell"/>
    <property type="evidence" value="ECO:0007669"/>
    <property type="project" value="InterPro"/>
</dbReference>
<dbReference type="GeneID" id="80832290"/>
<evidence type="ECO:0000313" key="3">
    <source>
        <dbReference type="Proteomes" id="UP001163333"/>
    </source>
</evidence>